<feature type="transmembrane region" description="Helical" evidence="1">
    <location>
        <begin position="7"/>
        <end position="28"/>
    </location>
</feature>
<evidence type="ECO:0000313" key="3">
    <source>
        <dbReference type="EMBL" id="CYV29323.1"/>
    </source>
</evidence>
<sequence length="122" mass="13217">MKKRDFISLIAYTVSLLVLALGMCFYTLPEWEMTTLGMPLSVVGLLLLALSWVLQRKLAGKGAPKFDWKQIVKVIYCVFALLVFGGGFALVTTGNFVLGLVLGLVGLILVIGMIPVTVGLKN</sequence>
<evidence type="ECO:0000313" key="2">
    <source>
        <dbReference type="EMBL" id="CYV01980.1"/>
    </source>
</evidence>
<protein>
    <submittedName>
        <fullName evidence="3">Membrane protein</fullName>
    </submittedName>
</protein>
<feature type="transmembrane region" description="Helical" evidence="1">
    <location>
        <begin position="34"/>
        <end position="54"/>
    </location>
</feature>
<evidence type="ECO:0000256" key="1">
    <source>
        <dbReference type="SAM" id="Phobius"/>
    </source>
</evidence>
<dbReference type="EMBL" id="FIHA01000036">
    <property type="protein sequence ID" value="CYV01980.1"/>
    <property type="molecule type" value="Genomic_DNA"/>
</dbReference>
<name>A0A0Z8I5K6_STRSU</name>
<keyword evidence="1" id="KW-0472">Membrane</keyword>
<organism evidence="3 5">
    <name type="scientific">Streptococcus suis</name>
    <dbReference type="NCBI Taxonomy" id="1307"/>
    <lineage>
        <taxon>Bacteria</taxon>
        <taxon>Bacillati</taxon>
        <taxon>Bacillota</taxon>
        <taxon>Bacilli</taxon>
        <taxon>Lactobacillales</taxon>
        <taxon>Streptococcaceae</taxon>
        <taxon>Streptococcus</taxon>
    </lineage>
</organism>
<dbReference type="AlphaFoldDB" id="A0A0Z8I5K6"/>
<evidence type="ECO:0000313" key="5">
    <source>
        <dbReference type="Proteomes" id="UP000074850"/>
    </source>
</evidence>
<proteinExistence type="predicted"/>
<dbReference type="EMBL" id="FIHM01000016">
    <property type="protein sequence ID" value="CYV29323.1"/>
    <property type="molecule type" value="Genomic_DNA"/>
</dbReference>
<keyword evidence="1" id="KW-0812">Transmembrane</keyword>
<evidence type="ECO:0000313" key="4">
    <source>
        <dbReference type="Proteomes" id="UP000072794"/>
    </source>
</evidence>
<keyword evidence="1" id="KW-1133">Transmembrane helix</keyword>
<dbReference type="RefSeq" id="WP_024398451.1">
    <property type="nucleotide sequence ID" value="NZ_CEDY01000046.1"/>
</dbReference>
<dbReference type="Proteomes" id="UP000072794">
    <property type="component" value="Unassembled WGS sequence"/>
</dbReference>
<feature type="transmembrane region" description="Helical" evidence="1">
    <location>
        <begin position="74"/>
        <end position="91"/>
    </location>
</feature>
<accession>A0A0Z8I5K6</accession>
<feature type="transmembrane region" description="Helical" evidence="1">
    <location>
        <begin position="97"/>
        <end position="120"/>
    </location>
</feature>
<reference evidence="4 5" key="1">
    <citation type="submission" date="2016-02" db="EMBL/GenBank/DDBJ databases">
        <authorList>
            <consortium name="Pathogen Informatics"/>
        </authorList>
    </citation>
    <scope>NUCLEOTIDE SEQUENCE [LARGE SCALE GENOMIC DNA]</scope>
    <source>
        <strain evidence="2 4">LSS52</strain>
        <strain evidence="3 5">LSS64</strain>
    </source>
</reference>
<dbReference type="Proteomes" id="UP000074850">
    <property type="component" value="Unassembled WGS sequence"/>
</dbReference>
<gene>
    <name evidence="2" type="ORF">ERS132414_01689</name>
    <name evidence="3" type="ORF">ERS132426_00985</name>
</gene>